<dbReference type="Pfam" id="PF01822">
    <property type="entry name" value="WSC"/>
    <property type="match status" value="5"/>
</dbReference>
<evidence type="ECO:0000259" key="4">
    <source>
        <dbReference type="PROSITE" id="PS51212"/>
    </source>
</evidence>
<dbReference type="AlphaFoldDB" id="A0A8H3TRU2"/>
<dbReference type="PANTHER" id="PTHR45964">
    <property type="entry name" value="WSCD FAMILY MEMBER CG9164"/>
    <property type="match status" value="1"/>
</dbReference>
<protein>
    <recommendedName>
        <fullName evidence="4">WSC domain-containing protein</fullName>
    </recommendedName>
</protein>
<feature type="signal peptide" evidence="3">
    <location>
        <begin position="1"/>
        <end position="19"/>
    </location>
</feature>
<keyword evidence="6" id="KW-1185">Reference proteome</keyword>
<feature type="compositionally biased region" description="Low complexity" evidence="2">
    <location>
        <begin position="168"/>
        <end position="243"/>
    </location>
</feature>
<dbReference type="EMBL" id="BLZA01000013">
    <property type="protein sequence ID" value="GHJ85743.1"/>
    <property type="molecule type" value="Genomic_DNA"/>
</dbReference>
<organism evidence="5 6">
    <name type="scientific">Naganishia liquefaciens</name>
    <dbReference type="NCBI Taxonomy" id="104408"/>
    <lineage>
        <taxon>Eukaryota</taxon>
        <taxon>Fungi</taxon>
        <taxon>Dikarya</taxon>
        <taxon>Basidiomycota</taxon>
        <taxon>Agaricomycotina</taxon>
        <taxon>Tremellomycetes</taxon>
        <taxon>Filobasidiales</taxon>
        <taxon>Filobasidiaceae</taxon>
        <taxon>Naganishia</taxon>
    </lineage>
</organism>
<keyword evidence="1" id="KW-0677">Repeat</keyword>
<feature type="domain" description="WSC" evidence="4">
    <location>
        <begin position="442"/>
        <end position="538"/>
    </location>
</feature>
<feature type="domain" description="WSC" evidence="4">
    <location>
        <begin position="663"/>
        <end position="757"/>
    </location>
</feature>
<evidence type="ECO:0000256" key="2">
    <source>
        <dbReference type="SAM" id="MobiDB-lite"/>
    </source>
</evidence>
<dbReference type="Proteomes" id="UP000620104">
    <property type="component" value="Unassembled WGS sequence"/>
</dbReference>
<sequence>MVLVSKIFALSLLSLLAQAAPSPTTRPDTALAQAHILSGSDVETTSLHHFQKRQTCYTFFFFWRWCFADDDTRDVVTTTFGGQAATVTLRTVSTTSSNPIRSTAVSTRVSSSSRLGSSTPTTVTSSTGVGTSLTRATSSLLPSSSAVPTSASTASASRASSSLVATSSGASSSSVASSASSGLGSSSSISSAPTTTVSIATSAVSSVPTSTGSSRSTISSDVSSTQSSVEATSPSVSTLSSTVRFTSSETEIVSSAAPTSSDVETSSSVAATTSDVESATSEIVSVTPTTTSDVEFATSEIISATTFSEPSSTGSTSPIATPSSKWAQPVLPNGWALVNECMAEGTTGRALTGSTYLSDAMTIELCITYCNSNGFPLAGLEYSTECYCGTEYSNGADPSISSSCDMPCSGNEQQLCAGANALSVYRNDLYVAPVLSLPNGWAAADPLCIQEVPGRALTGASYAADDMTVDSCVAYCDGLGFPFAAVEYGRECFCGTQLVNGASFDKPSRSCSMACAGSTAENRQMCGGPGAMNVYFARDYVTKIVAPPGWESLGCIAEGTQGRALVSAELQSDSMTIDMCLNFCSSRGFGMAGLEYGRECYCAKDSLSNGASLAVTSNQWYESVYMPCAGSILTPCGGSYALDLWLNKNVATAVNEVASAVGKWKDTGLCLQEVEGRALRGAAVSTPGMTVEYCLNYCGGLGFLMAGVEYGSECYCGQSLEGGANVGLQSGECKMPCAGNTEQICGGPNGINYYTTDTLDITVKLPTGWSKIGCVAEPQGHRALNVSAFDVSPIQGSFMTGVACARACADAGYELAGTQYSTECRCGHVLDVPSLVVLDDQSWYVSPSDMTQAASS</sequence>
<reference evidence="5" key="1">
    <citation type="submission" date="2020-07" db="EMBL/GenBank/DDBJ databases">
        <title>Draft Genome Sequence of a Deep-Sea Yeast, Naganishia (Cryptococcus) liquefaciens strain N6.</title>
        <authorList>
            <person name="Han Y.W."/>
            <person name="Kajitani R."/>
            <person name="Morimoto H."/>
            <person name="Parhat M."/>
            <person name="Tsubouchi H."/>
            <person name="Bakenova O."/>
            <person name="Ogata M."/>
            <person name="Argunhan B."/>
            <person name="Aoki R."/>
            <person name="Kajiwara S."/>
            <person name="Itoh T."/>
            <person name="Iwasaki H."/>
        </authorList>
    </citation>
    <scope>NUCLEOTIDE SEQUENCE</scope>
    <source>
        <strain evidence="5">N6</strain>
    </source>
</reference>
<feature type="domain" description="WSC" evidence="4">
    <location>
        <begin position="335"/>
        <end position="428"/>
    </location>
</feature>
<dbReference type="InterPro" id="IPR051589">
    <property type="entry name" value="Sialate-O-sulfotransferase"/>
</dbReference>
<feature type="compositionally biased region" description="Polar residues" evidence="2">
    <location>
        <begin position="244"/>
        <end position="258"/>
    </location>
</feature>
<feature type="chain" id="PRO_5034277503" description="WSC domain-containing protein" evidence="3">
    <location>
        <begin position="20"/>
        <end position="856"/>
    </location>
</feature>
<evidence type="ECO:0000256" key="1">
    <source>
        <dbReference type="ARBA" id="ARBA00022737"/>
    </source>
</evidence>
<comment type="caution">
    <text evidence="5">The sequence shown here is derived from an EMBL/GenBank/DDBJ whole genome shotgun (WGS) entry which is preliminary data.</text>
</comment>
<accession>A0A8H3TRU2</accession>
<feature type="compositionally biased region" description="Low complexity" evidence="2">
    <location>
        <begin position="259"/>
        <end position="274"/>
    </location>
</feature>
<gene>
    <name evidence="5" type="ORF">NliqN6_2145</name>
</gene>
<proteinExistence type="predicted"/>
<name>A0A8H3TRU2_9TREE</name>
<dbReference type="PROSITE" id="PS51212">
    <property type="entry name" value="WSC"/>
    <property type="match status" value="4"/>
</dbReference>
<evidence type="ECO:0000313" key="6">
    <source>
        <dbReference type="Proteomes" id="UP000620104"/>
    </source>
</evidence>
<feature type="domain" description="WSC" evidence="4">
    <location>
        <begin position="549"/>
        <end position="648"/>
    </location>
</feature>
<evidence type="ECO:0000256" key="3">
    <source>
        <dbReference type="SAM" id="SignalP"/>
    </source>
</evidence>
<dbReference type="InterPro" id="IPR002889">
    <property type="entry name" value="WSC_carb-bd"/>
</dbReference>
<dbReference type="PANTHER" id="PTHR45964:SF5">
    <property type="entry name" value="WSCD FAMILY MEMBER CG9164"/>
    <property type="match status" value="1"/>
</dbReference>
<dbReference type="SMART" id="SM00321">
    <property type="entry name" value="WSC"/>
    <property type="match status" value="4"/>
</dbReference>
<dbReference type="OrthoDB" id="5985073at2759"/>
<feature type="region of interest" description="Disordered" evidence="2">
    <location>
        <begin position="168"/>
        <end position="274"/>
    </location>
</feature>
<keyword evidence="3" id="KW-0732">Signal</keyword>
<evidence type="ECO:0000313" key="5">
    <source>
        <dbReference type="EMBL" id="GHJ85743.1"/>
    </source>
</evidence>
<feature type="region of interest" description="Disordered" evidence="2">
    <location>
        <begin position="100"/>
        <end position="130"/>
    </location>
</feature>